<dbReference type="NCBIfam" id="TIGR03469">
    <property type="entry name" value="HpnB"/>
    <property type="match status" value="1"/>
</dbReference>
<dbReference type="Proteomes" id="UP000321638">
    <property type="component" value="Unassembled WGS sequence"/>
</dbReference>
<keyword evidence="3" id="KW-0808">Transferase</keyword>
<dbReference type="PANTHER" id="PTHR43646:SF3">
    <property type="entry name" value="SLR1566 PROTEIN"/>
    <property type="match status" value="1"/>
</dbReference>
<feature type="domain" description="Glycosyltransferase 2-like" evidence="2">
    <location>
        <begin position="50"/>
        <end position="221"/>
    </location>
</feature>
<evidence type="ECO:0000259" key="2">
    <source>
        <dbReference type="Pfam" id="PF00535"/>
    </source>
</evidence>
<name>A0A5C8PKA2_9HYPH</name>
<dbReference type="EMBL" id="VDUZ01000019">
    <property type="protein sequence ID" value="TXL74307.1"/>
    <property type="molecule type" value="Genomic_DNA"/>
</dbReference>
<dbReference type="AlphaFoldDB" id="A0A5C8PKA2"/>
<feature type="transmembrane region" description="Helical" evidence="1">
    <location>
        <begin position="341"/>
        <end position="361"/>
    </location>
</feature>
<reference evidence="3 4" key="1">
    <citation type="submission" date="2019-06" db="EMBL/GenBank/DDBJ databases">
        <title>New taxonomy in bacterial strain CC-CFT640, isolated from vineyard.</title>
        <authorList>
            <person name="Lin S.-Y."/>
            <person name="Tsai C.-F."/>
            <person name="Young C.-C."/>
        </authorList>
    </citation>
    <scope>NUCLEOTIDE SEQUENCE [LARGE SCALE GENOMIC DNA]</scope>
    <source>
        <strain evidence="3 4">CC-CFT640</strain>
    </source>
</reference>
<dbReference type="SUPFAM" id="SSF53448">
    <property type="entry name" value="Nucleotide-diphospho-sugar transferases"/>
    <property type="match status" value="1"/>
</dbReference>
<comment type="caution">
    <text evidence="3">The sequence shown here is derived from an EMBL/GenBank/DDBJ whole genome shotgun (WGS) entry which is preliminary data.</text>
</comment>
<feature type="transmembrane region" description="Helical" evidence="1">
    <location>
        <begin position="283"/>
        <end position="301"/>
    </location>
</feature>
<keyword evidence="1" id="KW-0812">Transmembrane</keyword>
<dbReference type="Pfam" id="PF00535">
    <property type="entry name" value="Glycos_transf_2"/>
    <property type="match status" value="1"/>
</dbReference>
<feature type="transmembrane region" description="Helical" evidence="1">
    <location>
        <begin position="313"/>
        <end position="335"/>
    </location>
</feature>
<keyword evidence="1" id="KW-1133">Transmembrane helix</keyword>
<evidence type="ECO:0000256" key="1">
    <source>
        <dbReference type="SAM" id="Phobius"/>
    </source>
</evidence>
<protein>
    <submittedName>
        <fullName evidence="3">Glycosyltransferase</fullName>
    </submittedName>
</protein>
<accession>A0A5C8PKA2</accession>
<evidence type="ECO:0000313" key="4">
    <source>
        <dbReference type="Proteomes" id="UP000321638"/>
    </source>
</evidence>
<keyword evidence="1" id="KW-0472">Membrane</keyword>
<dbReference type="OrthoDB" id="9806525at2"/>
<dbReference type="Gene3D" id="3.90.550.10">
    <property type="entry name" value="Spore Coat Polysaccharide Biosynthesis Protein SpsA, Chain A"/>
    <property type="match status" value="1"/>
</dbReference>
<dbReference type="RefSeq" id="WP_147848270.1">
    <property type="nucleotide sequence ID" value="NZ_VDUZ01000019.1"/>
</dbReference>
<dbReference type="InterPro" id="IPR017832">
    <property type="entry name" value="Glyco_trans_2_hopen-assoc_HpnB"/>
</dbReference>
<dbReference type="GO" id="GO:0016740">
    <property type="term" value="F:transferase activity"/>
    <property type="evidence" value="ECO:0007669"/>
    <property type="project" value="UniProtKB-KW"/>
</dbReference>
<dbReference type="InterPro" id="IPR001173">
    <property type="entry name" value="Glyco_trans_2-like"/>
</dbReference>
<dbReference type="PANTHER" id="PTHR43646">
    <property type="entry name" value="GLYCOSYLTRANSFERASE"/>
    <property type="match status" value="1"/>
</dbReference>
<gene>
    <name evidence="3" type="ORF">FHP25_17625</name>
</gene>
<evidence type="ECO:0000313" key="3">
    <source>
        <dbReference type="EMBL" id="TXL74307.1"/>
    </source>
</evidence>
<keyword evidence="4" id="KW-1185">Reference proteome</keyword>
<sequence>MIWAVLLGFLPLAIWLWLLVGQGLYWLTRERDDQPLPPQDPSSWPTVIAVVPARNEADVIRRSIGSLLAQDYPGPFRVVLVDDESDDGTAAAAAALTGADRLAVMHAGKRPPGWTGKLWAVSQGVERAAADRPDYLWLTDADIAHAPETLRHLVARAEAGRLVLVSLMAKLHCATWAERFFIPAFVYFFKMLYPFAWVNHPRARTAAAAGGCMLVRREALEAAGGIDRIRGAIIDDCALGRALKMQGPVWLGLTHRSVSIRPYAGVNEIRRMVARSAYAQLGYSPWLLAGTLLGLALMFLAPPAWTVLAPDMSWIAAALAWGLMAISLVPMLRFYGRSPLWGLALPAIGLLYASFTLDSAVQHWRGRGGMWKGRAQAMRQA</sequence>
<dbReference type="InterPro" id="IPR029044">
    <property type="entry name" value="Nucleotide-diphossugar_trans"/>
</dbReference>
<proteinExistence type="predicted"/>
<organism evidence="3 4">
    <name type="scientific">Vineibacter terrae</name>
    <dbReference type="NCBI Taxonomy" id="2586908"/>
    <lineage>
        <taxon>Bacteria</taxon>
        <taxon>Pseudomonadati</taxon>
        <taxon>Pseudomonadota</taxon>
        <taxon>Alphaproteobacteria</taxon>
        <taxon>Hyphomicrobiales</taxon>
        <taxon>Vineibacter</taxon>
    </lineage>
</organism>